<dbReference type="RefSeq" id="XP_001021670.2">
    <property type="nucleotide sequence ID" value="XM_001021670.3"/>
</dbReference>
<dbReference type="HOGENOM" id="CLU_2008530_0_0_1"/>
<name>I7M9E3_TETTS</name>
<evidence type="ECO:0000313" key="2">
    <source>
        <dbReference type="Proteomes" id="UP000009168"/>
    </source>
</evidence>
<dbReference type="KEGG" id="tet:TTHERM_00151340"/>
<gene>
    <name evidence="1" type="ORF">TTHERM_00151340</name>
</gene>
<dbReference type="GeneID" id="7840006"/>
<dbReference type="EMBL" id="GG662603">
    <property type="protein sequence ID" value="EAS01424.2"/>
    <property type="molecule type" value="Genomic_DNA"/>
</dbReference>
<dbReference type="InParanoid" id="I7M9E3"/>
<keyword evidence="2" id="KW-1185">Reference proteome</keyword>
<sequence length="124" mass="15157">MDLMISMENYLSSSNFLKEQILFEKAVIEKIQTVCFKHEKEQDFQSCKKKFTSFRKSYKYFVQNYLDYQQEKIRKQMEEKCLKIKQDDQFVECINNEGNKTVHIINETQLFVKNLRREMMKEII</sequence>
<dbReference type="OMA" id="QKQFRKD"/>
<protein>
    <submittedName>
        <fullName evidence="1">Uncharacterized protein</fullName>
    </submittedName>
</protein>
<proteinExistence type="predicted"/>
<reference evidence="2" key="1">
    <citation type="journal article" date="2006" name="PLoS Biol.">
        <title>Macronuclear genome sequence of the ciliate Tetrahymena thermophila, a model eukaryote.</title>
        <authorList>
            <person name="Eisen J.A."/>
            <person name="Coyne R.S."/>
            <person name="Wu M."/>
            <person name="Wu D."/>
            <person name="Thiagarajan M."/>
            <person name="Wortman J.R."/>
            <person name="Badger J.H."/>
            <person name="Ren Q."/>
            <person name="Amedeo P."/>
            <person name="Jones K.M."/>
            <person name="Tallon L.J."/>
            <person name="Delcher A.L."/>
            <person name="Salzberg S.L."/>
            <person name="Silva J.C."/>
            <person name="Haas B.J."/>
            <person name="Majoros W.H."/>
            <person name="Farzad M."/>
            <person name="Carlton J.M."/>
            <person name="Smith R.K. Jr."/>
            <person name="Garg J."/>
            <person name="Pearlman R.E."/>
            <person name="Karrer K.M."/>
            <person name="Sun L."/>
            <person name="Manning G."/>
            <person name="Elde N.C."/>
            <person name="Turkewitz A.P."/>
            <person name="Asai D.J."/>
            <person name="Wilkes D.E."/>
            <person name="Wang Y."/>
            <person name="Cai H."/>
            <person name="Collins K."/>
            <person name="Stewart B.A."/>
            <person name="Lee S.R."/>
            <person name="Wilamowska K."/>
            <person name="Weinberg Z."/>
            <person name="Ruzzo W.L."/>
            <person name="Wloga D."/>
            <person name="Gaertig J."/>
            <person name="Frankel J."/>
            <person name="Tsao C.-C."/>
            <person name="Gorovsky M.A."/>
            <person name="Keeling P.J."/>
            <person name="Waller R.F."/>
            <person name="Patron N.J."/>
            <person name="Cherry J.M."/>
            <person name="Stover N.A."/>
            <person name="Krieger C.J."/>
            <person name="del Toro C."/>
            <person name="Ryder H.F."/>
            <person name="Williamson S.C."/>
            <person name="Barbeau R.A."/>
            <person name="Hamilton E.P."/>
            <person name="Orias E."/>
        </authorList>
    </citation>
    <scope>NUCLEOTIDE SEQUENCE [LARGE SCALE GENOMIC DNA]</scope>
    <source>
        <strain evidence="2">SB210</strain>
    </source>
</reference>
<organism evidence="1 2">
    <name type="scientific">Tetrahymena thermophila (strain SB210)</name>
    <dbReference type="NCBI Taxonomy" id="312017"/>
    <lineage>
        <taxon>Eukaryota</taxon>
        <taxon>Sar</taxon>
        <taxon>Alveolata</taxon>
        <taxon>Ciliophora</taxon>
        <taxon>Intramacronucleata</taxon>
        <taxon>Oligohymenophorea</taxon>
        <taxon>Hymenostomatida</taxon>
        <taxon>Tetrahymenina</taxon>
        <taxon>Tetrahymenidae</taxon>
        <taxon>Tetrahymena</taxon>
    </lineage>
</organism>
<dbReference type="Proteomes" id="UP000009168">
    <property type="component" value="Unassembled WGS sequence"/>
</dbReference>
<accession>I7M9E3</accession>
<dbReference type="AlphaFoldDB" id="I7M9E3"/>
<evidence type="ECO:0000313" key="1">
    <source>
        <dbReference type="EMBL" id="EAS01424.2"/>
    </source>
</evidence>